<comment type="caution">
    <text evidence="2">The sequence shown here is derived from an EMBL/GenBank/DDBJ whole genome shotgun (WGS) entry which is preliminary data.</text>
</comment>
<reference evidence="2" key="1">
    <citation type="submission" date="2023-08" db="EMBL/GenBank/DDBJ databases">
        <title>Chromosome-level Genome Assembly of mud carp (Cirrhinus molitorella).</title>
        <authorList>
            <person name="Liu H."/>
        </authorList>
    </citation>
    <scope>NUCLEOTIDE SEQUENCE</scope>
    <source>
        <strain evidence="2">Prfri</strain>
        <tissue evidence="2">Muscle</tissue>
    </source>
</reference>
<evidence type="ECO:0000256" key="1">
    <source>
        <dbReference type="SAM" id="MobiDB-lite"/>
    </source>
</evidence>
<dbReference type="Proteomes" id="UP001187343">
    <property type="component" value="Unassembled WGS sequence"/>
</dbReference>
<evidence type="ECO:0000313" key="2">
    <source>
        <dbReference type="EMBL" id="KAK2870028.1"/>
    </source>
</evidence>
<evidence type="ECO:0000313" key="3">
    <source>
        <dbReference type="Proteomes" id="UP001187343"/>
    </source>
</evidence>
<feature type="compositionally biased region" description="Polar residues" evidence="1">
    <location>
        <begin position="132"/>
        <end position="141"/>
    </location>
</feature>
<accession>A0AA88P3G6</accession>
<dbReference type="AlphaFoldDB" id="A0AA88P3G6"/>
<sequence length="141" mass="16140">MTVSRGRQNLTQAERSVVFASSLPEADITLTRSYVEKLGVSQCLRRGNFLHLTARSRRDLQLSQAHTAPSVWITGIRDSKNIIRKAFRKHQHEDSHVRVEIFPDERSRAFSSSSLGSLPDDDSKHGWRSPKWTRTAQELTR</sequence>
<organism evidence="2 3">
    <name type="scientific">Cirrhinus molitorella</name>
    <name type="common">mud carp</name>
    <dbReference type="NCBI Taxonomy" id="172907"/>
    <lineage>
        <taxon>Eukaryota</taxon>
        <taxon>Metazoa</taxon>
        <taxon>Chordata</taxon>
        <taxon>Craniata</taxon>
        <taxon>Vertebrata</taxon>
        <taxon>Euteleostomi</taxon>
        <taxon>Actinopterygii</taxon>
        <taxon>Neopterygii</taxon>
        <taxon>Teleostei</taxon>
        <taxon>Ostariophysi</taxon>
        <taxon>Cypriniformes</taxon>
        <taxon>Cyprinidae</taxon>
        <taxon>Labeoninae</taxon>
        <taxon>Labeonini</taxon>
        <taxon>Cirrhinus</taxon>
    </lineage>
</organism>
<protein>
    <submittedName>
        <fullName evidence="2">Uncharacterized protein</fullName>
    </submittedName>
</protein>
<feature type="region of interest" description="Disordered" evidence="1">
    <location>
        <begin position="109"/>
        <end position="141"/>
    </location>
</feature>
<gene>
    <name evidence="2" type="ORF">Q8A67_024420</name>
</gene>
<keyword evidence="3" id="KW-1185">Reference proteome</keyword>
<dbReference type="EMBL" id="JAUYZG010000024">
    <property type="protein sequence ID" value="KAK2870028.1"/>
    <property type="molecule type" value="Genomic_DNA"/>
</dbReference>
<proteinExistence type="predicted"/>
<name>A0AA88P3G6_9TELE</name>